<evidence type="ECO:0000313" key="1">
    <source>
        <dbReference type="EMBL" id="PKQ64859.1"/>
    </source>
</evidence>
<gene>
    <name evidence="1" type="ORF">BZG02_03125</name>
</gene>
<accession>A0A2N3I3I6</accession>
<dbReference type="AlphaFoldDB" id="A0A2N3I3I6"/>
<organism evidence="1 2">
    <name type="scientific">Labilibaculum filiforme</name>
    <dbReference type="NCBI Taxonomy" id="1940526"/>
    <lineage>
        <taxon>Bacteria</taxon>
        <taxon>Pseudomonadati</taxon>
        <taxon>Bacteroidota</taxon>
        <taxon>Bacteroidia</taxon>
        <taxon>Marinilabiliales</taxon>
        <taxon>Marinifilaceae</taxon>
        <taxon>Labilibaculum</taxon>
    </lineage>
</organism>
<dbReference type="OrthoDB" id="840060at2"/>
<comment type="caution">
    <text evidence="1">The sequence shown here is derived from an EMBL/GenBank/DDBJ whole genome shotgun (WGS) entry which is preliminary data.</text>
</comment>
<sequence>MLEHQKFVLKSVSGQDHLFRKELLKSLNWLNGSEQIELFNWLKSNSYFSNEDCVKEVFNHLFFKIGA</sequence>
<protein>
    <submittedName>
        <fullName evidence="1">Uncharacterized protein</fullName>
    </submittedName>
</protein>
<proteinExistence type="predicted"/>
<reference evidence="1 2" key="1">
    <citation type="journal article" date="2017" name="Front. Microbiol.">
        <title>Labilibaculum manganireducens gen. nov., sp. nov. and Labilibaculum filiforme sp. nov., Novel Bacteroidetes Isolated from Subsurface Sediments of the Baltic Sea.</title>
        <authorList>
            <person name="Vandieken V."/>
            <person name="Marshall I.P."/>
            <person name="Niemann H."/>
            <person name="Engelen B."/>
            <person name="Cypionka H."/>
        </authorList>
    </citation>
    <scope>NUCLEOTIDE SEQUENCE [LARGE SCALE GENOMIC DNA]</scope>
    <source>
        <strain evidence="1 2">59.16B</strain>
    </source>
</reference>
<dbReference type="Proteomes" id="UP000233535">
    <property type="component" value="Unassembled WGS sequence"/>
</dbReference>
<dbReference type="EMBL" id="MVDD01000002">
    <property type="protein sequence ID" value="PKQ64859.1"/>
    <property type="molecule type" value="Genomic_DNA"/>
</dbReference>
<name>A0A2N3I3I6_9BACT</name>
<keyword evidence="2" id="KW-1185">Reference proteome</keyword>
<evidence type="ECO:0000313" key="2">
    <source>
        <dbReference type="Proteomes" id="UP000233535"/>
    </source>
</evidence>